<dbReference type="Pfam" id="PF13723">
    <property type="entry name" value="Ketoacyl-synt_2"/>
    <property type="match status" value="1"/>
</dbReference>
<dbReference type="EMBL" id="PYLZ01000011">
    <property type="protein sequence ID" value="PSW22865.1"/>
    <property type="molecule type" value="Genomic_DNA"/>
</dbReference>
<dbReference type="AlphaFoldDB" id="A0A0J8XWL1"/>
<evidence type="ECO:0000259" key="1">
    <source>
        <dbReference type="Pfam" id="PF13723"/>
    </source>
</evidence>
<dbReference type="Proteomes" id="UP000240481">
    <property type="component" value="Unassembled WGS sequence"/>
</dbReference>
<dbReference type="OrthoDB" id="9798676at2"/>
<organism evidence="2 3">
    <name type="scientific">Photobacterium swingsii</name>
    <dbReference type="NCBI Taxonomy" id="680026"/>
    <lineage>
        <taxon>Bacteria</taxon>
        <taxon>Pseudomonadati</taxon>
        <taxon>Pseudomonadota</taxon>
        <taxon>Gammaproteobacteria</taxon>
        <taxon>Vibrionales</taxon>
        <taxon>Vibrionaceae</taxon>
        <taxon>Photobacterium</taxon>
    </lineage>
</organism>
<evidence type="ECO:0000313" key="3">
    <source>
        <dbReference type="Proteomes" id="UP000240481"/>
    </source>
</evidence>
<dbReference type="RefSeq" id="WP_048899618.1">
    <property type="nucleotide sequence ID" value="NZ_AP024853.1"/>
</dbReference>
<dbReference type="STRING" id="680026.AB733_15670"/>
<accession>A0A0J8XWL1</accession>
<feature type="domain" description="Beta-ketoacyl synthase-like N-terminal" evidence="1">
    <location>
        <begin position="24"/>
        <end position="238"/>
    </location>
</feature>
<name>A0A0J8XWL1_9GAMM</name>
<proteinExistence type="predicted"/>
<sequence length="246" mass="27505">MNNISFNINKLMPLSAGLTSNADWQHWAESDHEWLTPSAAVPHDLIPPMARRRMSKLSKLAVQSAIAISLEQQIDYIIFSSRHGELTRTVQLLQDILAGEDASPTAFSQSVHNTAAGLYTILTKQAIPVSSLSAGENTFPSALIEANSYLAQHPSHQVLVVDFDEPVPEVYRPFTKETFHGYALAMLVTQGEDYQLSWTPRRSEHPGYPLPHALDFIAHVKRANTQWSVESQRNQWHWVTKGGVVN</sequence>
<comment type="caution">
    <text evidence="2">The sequence shown here is derived from an EMBL/GenBank/DDBJ whole genome shotgun (WGS) entry which is preliminary data.</text>
</comment>
<keyword evidence="3" id="KW-1185">Reference proteome</keyword>
<evidence type="ECO:0000313" key="2">
    <source>
        <dbReference type="EMBL" id="PSW22865.1"/>
    </source>
</evidence>
<dbReference type="InterPro" id="IPR014030">
    <property type="entry name" value="Ketoacyl_synth_N"/>
</dbReference>
<reference evidence="2 3" key="1">
    <citation type="submission" date="2018-01" db="EMBL/GenBank/DDBJ databases">
        <title>Whole genome sequencing of Histamine producing bacteria.</title>
        <authorList>
            <person name="Butler K."/>
        </authorList>
    </citation>
    <scope>NUCLEOTIDE SEQUENCE [LARGE SCALE GENOMIC DNA]</scope>
    <source>
        <strain evidence="2 3">DSM 24669</strain>
    </source>
</reference>
<protein>
    <submittedName>
        <fullName evidence="2">3-oxoacyl-ACP synthase</fullName>
    </submittedName>
</protein>
<gene>
    <name evidence="2" type="ORF">C9I94_19005</name>
</gene>